<dbReference type="EMBL" id="JAHRHJ020000009">
    <property type="protein sequence ID" value="KAH9302525.1"/>
    <property type="molecule type" value="Genomic_DNA"/>
</dbReference>
<gene>
    <name evidence="2" type="ORF">KI387_014108</name>
    <name evidence="1" type="ORF">KI387_041535</name>
</gene>
<dbReference type="InterPro" id="IPR016024">
    <property type="entry name" value="ARM-type_fold"/>
</dbReference>
<dbReference type="SUPFAM" id="SSF48371">
    <property type="entry name" value="ARM repeat"/>
    <property type="match status" value="1"/>
</dbReference>
<dbReference type="AlphaFoldDB" id="A0AA38F8Y4"/>
<proteinExistence type="predicted"/>
<accession>A0AA38F8Y4</accession>
<organism evidence="1 3">
    <name type="scientific">Taxus chinensis</name>
    <name type="common">Chinese yew</name>
    <name type="synonym">Taxus wallichiana var. chinensis</name>
    <dbReference type="NCBI Taxonomy" id="29808"/>
    <lineage>
        <taxon>Eukaryota</taxon>
        <taxon>Viridiplantae</taxon>
        <taxon>Streptophyta</taxon>
        <taxon>Embryophyta</taxon>
        <taxon>Tracheophyta</taxon>
        <taxon>Spermatophyta</taxon>
        <taxon>Pinopsida</taxon>
        <taxon>Pinidae</taxon>
        <taxon>Conifers II</taxon>
        <taxon>Cupressales</taxon>
        <taxon>Taxaceae</taxon>
        <taxon>Taxus</taxon>
    </lineage>
</organism>
<dbReference type="EMBL" id="JAHRHJ020001377">
    <property type="protein sequence ID" value="KAH9293260.1"/>
    <property type="molecule type" value="Genomic_DNA"/>
</dbReference>
<dbReference type="OMA" id="LCSNKQV"/>
<dbReference type="InterPro" id="IPR011989">
    <property type="entry name" value="ARM-like"/>
</dbReference>
<dbReference type="Proteomes" id="UP000824469">
    <property type="component" value="Unassembled WGS sequence"/>
</dbReference>
<sequence>EDTRKEIEDEIRNLHSEDLVKVAKAAAALVMLATLPAAESYLRPAVTQLSMLLENAESIHVQRNACAALTAIMNANLHLYIAVAESPHLMERLLYCLENQDGDKGLQINVVAAVSVLAQRGEGLQIIKAAEADTKLLSLLECTDDLRLEEEITDAICALAVHQEMRLHLVAKGAVTRLAAKLNIGSSEICVRLLLGLGMLCGSSHEAQEQLAETNGVIITLLTLIKSSDEDIRAISHDLFAALISNERVKLMIEQILRNNP</sequence>
<feature type="non-terminal residue" evidence="1">
    <location>
        <position position="1"/>
    </location>
</feature>
<reference evidence="1 3" key="1">
    <citation type="journal article" date="2021" name="Nat. Plants">
        <title>The Taxus genome provides insights into paclitaxel biosynthesis.</title>
        <authorList>
            <person name="Xiong X."/>
            <person name="Gou J."/>
            <person name="Liao Q."/>
            <person name="Li Y."/>
            <person name="Zhou Q."/>
            <person name="Bi G."/>
            <person name="Li C."/>
            <person name="Du R."/>
            <person name="Wang X."/>
            <person name="Sun T."/>
            <person name="Guo L."/>
            <person name="Liang H."/>
            <person name="Lu P."/>
            <person name="Wu Y."/>
            <person name="Zhang Z."/>
            <person name="Ro D.K."/>
            <person name="Shang Y."/>
            <person name="Huang S."/>
            <person name="Yan J."/>
        </authorList>
    </citation>
    <scope>NUCLEOTIDE SEQUENCE [LARGE SCALE GENOMIC DNA]</scope>
    <source>
        <strain evidence="1">Ta-2019</strain>
    </source>
</reference>
<dbReference type="Gene3D" id="1.25.10.10">
    <property type="entry name" value="Leucine-rich Repeat Variant"/>
    <property type="match status" value="1"/>
</dbReference>
<keyword evidence="3" id="KW-1185">Reference proteome</keyword>
<name>A0AA38F8Y4_TAXCH</name>
<feature type="non-terminal residue" evidence="1">
    <location>
        <position position="261"/>
    </location>
</feature>
<evidence type="ECO:0000313" key="2">
    <source>
        <dbReference type="EMBL" id="KAH9302525.1"/>
    </source>
</evidence>
<evidence type="ECO:0000313" key="1">
    <source>
        <dbReference type="EMBL" id="KAH9293260.1"/>
    </source>
</evidence>
<comment type="caution">
    <text evidence="1">The sequence shown here is derived from an EMBL/GenBank/DDBJ whole genome shotgun (WGS) entry which is preliminary data.</text>
</comment>
<protein>
    <submittedName>
        <fullName evidence="1">Uncharacterized protein</fullName>
    </submittedName>
</protein>
<evidence type="ECO:0000313" key="3">
    <source>
        <dbReference type="Proteomes" id="UP000824469"/>
    </source>
</evidence>